<feature type="compositionally biased region" description="Polar residues" evidence="4">
    <location>
        <begin position="28"/>
        <end position="47"/>
    </location>
</feature>
<dbReference type="InterPro" id="IPR003959">
    <property type="entry name" value="ATPase_AAA_core"/>
</dbReference>
<dbReference type="RefSeq" id="WP_310901721.1">
    <property type="nucleotide sequence ID" value="NZ_JAMQOS010000006.1"/>
</dbReference>
<feature type="region of interest" description="Disordered" evidence="4">
    <location>
        <begin position="25"/>
        <end position="47"/>
    </location>
</feature>
<gene>
    <name evidence="6" type="ORF">NDI86_17745</name>
</gene>
<dbReference type="PANTHER" id="PTHR23073">
    <property type="entry name" value="26S PROTEASOME REGULATORY SUBUNIT"/>
    <property type="match status" value="1"/>
</dbReference>
<dbReference type="Gene3D" id="3.40.50.300">
    <property type="entry name" value="P-loop containing nucleotide triphosphate hydrolases"/>
    <property type="match status" value="1"/>
</dbReference>
<dbReference type="Pfam" id="PF22977">
    <property type="entry name" value="WHD"/>
    <property type="match status" value="1"/>
</dbReference>
<dbReference type="SMART" id="SM00382">
    <property type="entry name" value="AAA"/>
    <property type="match status" value="1"/>
</dbReference>
<feature type="domain" description="AAA+ ATPase" evidence="5">
    <location>
        <begin position="481"/>
        <end position="613"/>
    </location>
</feature>
<protein>
    <submittedName>
        <fullName evidence="6">AAA family ATPase</fullName>
    </submittedName>
</protein>
<organism evidence="6 7">
    <name type="scientific">Haloarcula onubensis</name>
    <dbReference type="NCBI Taxonomy" id="2950539"/>
    <lineage>
        <taxon>Archaea</taxon>
        <taxon>Methanobacteriati</taxon>
        <taxon>Methanobacteriota</taxon>
        <taxon>Stenosarchaea group</taxon>
        <taxon>Halobacteria</taxon>
        <taxon>Halobacteriales</taxon>
        <taxon>Haloarculaceae</taxon>
        <taxon>Haloarcula</taxon>
    </lineage>
</organism>
<dbReference type="InterPro" id="IPR027417">
    <property type="entry name" value="P-loop_NTPase"/>
</dbReference>
<dbReference type="InterPro" id="IPR032710">
    <property type="entry name" value="NTF2-like_dom_sf"/>
</dbReference>
<proteinExistence type="inferred from homology"/>
<dbReference type="InterPro" id="IPR050221">
    <property type="entry name" value="26S_Proteasome_ATPase"/>
</dbReference>
<dbReference type="Proteomes" id="UP001268864">
    <property type="component" value="Unassembled WGS sequence"/>
</dbReference>
<reference evidence="6 7" key="1">
    <citation type="submission" date="2022-06" db="EMBL/GenBank/DDBJ databases">
        <title>Halomicroarcula sp. a new haloarchaeum isolate from saline soil.</title>
        <authorList>
            <person name="Strakova D."/>
            <person name="Galisteo C."/>
            <person name="Sanchez-Porro C."/>
            <person name="Ventosa A."/>
        </authorList>
    </citation>
    <scope>NUCLEOTIDE SEQUENCE [LARGE SCALE GENOMIC DNA]</scope>
    <source>
        <strain evidence="6 7">S3CR25-11</strain>
    </source>
</reference>
<dbReference type="InterPro" id="IPR054472">
    <property type="entry name" value="WHD"/>
</dbReference>
<dbReference type="InterPro" id="IPR003593">
    <property type="entry name" value="AAA+_ATPase"/>
</dbReference>
<feature type="compositionally biased region" description="Basic and acidic residues" evidence="4">
    <location>
        <begin position="719"/>
        <end position="728"/>
    </location>
</feature>
<comment type="caution">
    <text evidence="6">The sequence shown here is derived from an EMBL/GenBank/DDBJ whole genome shotgun (WGS) entry which is preliminary data.</text>
</comment>
<keyword evidence="7" id="KW-1185">Reference proteome</keyword>
<evidence type="ECO:0000313" key="7">
    <source>
        <dbReference type="Proteomes" id="UP001268864"/>
    </source>
</evidence>
<dbReference type="SUPFAM" id="SSF54427">
    <property type="entry name" value="NTF2-like"/>
    <property type="match status" value="1"/>
</dbReference>
<evidence type="ECO:0000259" key="5">
    <source>
        <dbReference type="SMART" id="SM00382"/>
    </source>
</evidence>
<evidence type="ECO:0000256" key="3">
    <source>
        <dbReference type="ARBA" id="ARBA00022840"/>
    </source>
</evidence>
<evidence type="ECO:0000256" key="2">
    <source>
        <dbReference type="ARBA" id="ARBA00022741"/>
    </source>
</evidence>
<accession>A0ABU2FT73</accession>
<dbReference type="CDD" id="cd19481">
    <property type="entry name" value="RecA-like_protease"/>
    <property type="match status" value="1"/>
</dbReference>
<name>A0ABU2FT73_9EURY</name>
<dbReference type="SUPFAM" id="SSF52540">
    <property type="entry name" value="P-loop containing nucleoside triphosphate hydrolases"/>
    <property type="match status" value="1"/>
</dbReference>
<keyword evidence="3" id="KW-0067">ATP-binding</keyword>
<sequence>MTDSTSLDHLLAELDRIEVLLQGFQDPTPDSANADSTARASEPATLTPTLPDAVQSELDAVTASIETVRERARADELSRLAHLVDAFDLSAAHRDILLLALLPDVEQEHATRFRDLHEELAVDRPTVGLIADLFGDTTGQRLVATELLGDDSPLVRYDLVTLDDPPSGHTSWLTHPVRVTDRIRAYLFDHDNLDSLLEAGLTAANSTESGIDNLLEQHRADRALEALAIGDDLRERLDGIRTASSGPTRNYWYGPEGSEKHDAVEAVCDAEWYLRADLDAVVAADALNRLVREATLLDCPVHLSAATEAITDRSDRDVTLEAIFEQFEQFQNDLYITGTDAWTPTGTTLDLDAIVAFPRPSIDLRREFWNDHADELPGYLDPEVLASTFELTQGQLEAALATARSLADGDPSAEDIRAGCRAQSADGLDELSQQIDPASDWDDIHLREKAERELELVREHIARRARVYSEWGFAEKFSRGTGVVALFKGKSGTGKTMAAEVLANDVGMDLYKIDLSSVISKYIGETEENLERIFEAAEQSNAILLFDEADSIFGDRAEVSDATDRYANVEVNYLLQRIESYDGVVLLTTNYATNIDDAFQRRIDHTISFREPKEDTRDAIWRGIFPDAAPTEDIDYDLLAQLDLTGGQIKSVGQTTAVLAAADGDMIEMEHVVRALEREFGTHSKTLGDVDFGAYAKHFQSQHGRTALGSEPDTDESDKEPVSDRSPEEVVEQFIELLDDGDGERAHELYHSGALLDELGYKERQVIAQGDLSIAGEVERLREDGDKVVVRFDWQLNGRRTTKAYELRTDKEGDGGWRIFNNRERLTTRR</sequence>
<evidence type="ECO:0000313" key="6">
    <source>
        <dbReference type="EMBL" id="MDS0283963.1"/>
    </source>
</evidence>
<keyword evidence="2" id="KW-0547">Nucleotide-binding</keyword>
<comment type="similarity">
    <text evidence="1">Belongs to the AAA ATPase family.</text>
</comment>
<evidence type="ECO:0000256" key="1">
    <source>
        <dbReference type="ARBA" id="ARBA00006914"/>
    </source>
</evidence>
<dbReference type="Pfam" id="PF00004">
    <property type="entry name" value="AAA"/>
    <property type="match status" value="1"/>
</dbReference>
<evidence type="ECO:0000256" key="4">
    <source>
        <dbReference type="SAM" id="MobiDB-lite"/>
    </source>
</evidence>
<dbReference type="EMBL" id="JAMQOS010000006">
    <property type="protein sequence ID" value="MDS0283963.1"/>
    <property type="molecule type" value="Genomic_DNA"/>
</dbReference>
<feature type="region of interest" description="Disordered" evidence="4">
    <location>
        <begin position="702"/>
        <end position="728"/>
    </location>
</feature>